<accession>A0ACB8U072</accession>
<sequence length="276" mass="29464">MSNDLFFSGDVQGMNVSHLSGIHIQGGCHAVPAESNGLPDLSNFTTFLQYCKQQINSSDASGSLSKTLSPSSLTLNISYCSTSMFDSIPALSNTSLLACIWGLVRCESRTTMGNTSVYGRNLSFDNFQQDDGLYNVSLVQGGEPVQDPLFGALYALLDGSGNSPIADAQVIDALGFAGVKTDDQGLAAVYLGIEHVSVSGRTRDLPVFIVAMLLLSVWLLTLVGLTVGLWRRTSLGSSFDSYMASRLLAQRPDLVEGDSSGGLEENRKLLEKFVVA</sequence>
<evidence type="ECO:0000313" key="1">
    <source>
        <dbReference type="EMBL" id="KAI0087415.1"/>
    </source>
</evidence>
<evidence type="ECO:0000313" key="2">
    <source>
        <dbReference type="Proteomes" id="UP001055072"/>
    </source>
</evidence>
<dbReference type="Proteomes" id="UP001055072">
    <property type="component" value="Unassembled WGS sequence"/>
</dbReference>
<proteinExistence type="predicted"/>
<gene>
    <name evidence="1" type="ORF">BDY19DRAFT_907581</name>
</gene>
<keyword evidence="2" id="KW-1185">Reference proteome</keyword>
<comment type="caution">
    <text evidence="1">The sequence shown here is derived from an EMBL/GenBank/DDBJ whole genome shotgun (WGS) entry which is preliminary data.</text>
</comment>
<dbReference type="EMBL" id="MU274918">
    <property type="protein sequence ID" value="KAI0087415.1"/>
    <property type="molecule type" value="Genomic_DNA"/>
</dbReference>
<protein>
    <submittedName>
        <fullName evidence="1">Uncharacterized protein</fullName>
    </submittedName>
</protein>
<reference evidence="1" key="1">
    <citation type="journal article" date="2021" name="Environ. Microbiol.">
        <title>Gene family expansions and transcriptome signatures uncover fungal adaptations to wood decay.</title>
        <authorList>
            <person name="Hage H."/>
            <person name="Miyauchi S."/>
            <person name="Viragh M."/>
            <person name="Drula E."/>
            <person name="Min B."/>
            <person name="Chaduli D."/>
            <person name="Navarro D."/>
            <person name="Favel A."/>
            <person name="Norest M."/>
            <person name="Lesage-Meessen L."/>
            <person name="Balint B."/>
            <person name="Merenyi Z."/>
            <person name="de Eugenio L."/>
            <person name="Morin E."/>
            <person name="Martinez A.T."/>
            <person name="Baldrian P."/>
            <person name="Stursova M."/>
            <person name="Martinez M.J."/>
            <person name="Novotny C."/>
            <person name="Magnuson J.K."/>
            <person name="Spatafora J.W."/>
            <person name="Maurice S."/>
            <person name="Pangilinan J."/>
            <person name="Andreopoulos W."/>
            <person name="LaButti K."/>
            <person name="Hundley H."/>
            <person name="Na H."/>
            <person name="Kuo A."/>
            <person name="Barry K."/>
            <person name="Lipzen A."/>
            <person name="Henrissat B."/>
            <person name="Riley R."/>
            <person name="Ahrendt S."/>
            <person name="Nagy L.G."/>
            <person name="Grigoriev I.V."/>
            <person name="Martin F."/>
            <person name="Rosso M.N."/>
        </authorList>
    </citation>
    <scope>NUCLEOTIDE SEQUENCE</scope>
    <source>
        <strain evidence="1">CBS 384.51</strain>
    </source>
</reference>
<organism evidence="1 2">
    <name type="scientific">Irpex rosettiformis</name>
    <dbReference type="NCBI Taxonomy" id="378272"/>
    <lineage>
        <taxon>Eukaryota</taxon>
        <taxon>Fungi</taxon>
        <taxon>Dikarya</taxon>
        <taxon>Basidiomycota</taxon>
        <taxon>Agaricomycotina</taxon>
        <taxon>Agaricomycetes</taxon>
        <taxon>Polyporales</taxon>
        <taxon>Irpicaceae</taxon>
        <taxon>Irpex</taxon>
    </lineage>
</organism>
<name>A0ACB8U072_9APHY</name>